<accession>A0A3P9AN76</accession>
<keyword evidence="22" id="KW-1185">Reference proteome</keyword>
<evidence type="ECO:0000256" key="1">
    <source>
        <dbReference type="ARBA" id="ARBA00001936"/>
    </source>
</evidence>
<keyword evidence="11 17" id="KW-0333">Golgi apparatus</keyword>
<keyword evidence="6 17" id="KW-0808">Transferase</keyword>
<evidence type="ECO:0000256" key="3">
    <source>
        <dbReference type="ARBA" id="ARBA00004922"/>
    </source>
</evidence>
<evidence type="ECO:0000259" key="20">
    <source>
        <dbReference type="Pfam" id="PF13733"/>
    </source>
</evidence>
<comment type="pathway">
    <text evidence="3 17">Protein modification; protein glycosylation.</text>
</comment>
<comment type="subcellular location">
    <subcellularLocation>
        <location evidence="2 17">Golgi apparatus membrane</location>
        <topology evidence="2 17">Single-pass type II membrane protein</topology>
    </subcellularLocation>
</comment>
<keyword evidence="7" id="KW-0812">Transmembrane</keyword>
<evidence type="ECO:0000256" key="15">
    <source>
        <dbReference type="ARBA" id="ARBA00023211"/>
    </source>
</evidence>
<dbReference type="Gene3D" id="3.90.550.10">
    <property type="entry name" value="Spore Coat Polysaccharide Biosynthesis Protein SpsA, Chain A"/>
    <property type="match status" value="1"/>
</dbReference>
<dbReference type="RefSeq" id="XP_010864805.2">
    <property type="nucleotide sequence ID" value="XM_010866503.5"/>
</dbReference>
<evidence type="ECO:0000256" key="7">
    <source>
        <dbReference type="ARBA" id="ARBA00022692"/>
    </source>
</evidence>
<dbReference type="CDD" id="cd00899">
    <property type="entry name" value="b4GalT"/>
    <property type="match status" value="1"/>
</dbReference>
<dbReference type="InterPro" id="IPR027995">
    <property type="entry name" value="Galactosyl_T_N"/>
</dbReference>
<dbReference type="EC" id="2.4.1.-" evidence="17"/>
<comment type="similarity">
    <text evidence="4 17">Belongs to the glycosyltransferase 7 family.</text>
</comment>
<keyword evidence="8 17" id="KW-0479">Metal-binding</keyword>
<comment type="function">
    <text evidence="17">Responsible for the synthesis of complex-type N-linked oligosaccharides in many glycoproteins as well as the carbohydrate moieties of glycolipids.</text>
</comment>
<evidence type="ECO:0000256" key="13">
    <source>
        <dbReference type="ARBA" id="ARBA00023157"/>
    </source>
</evidence>
<evidence type="ECO:0000256" key="17">
    <source>
        <dbReference type="RuleBase" id="RU368121"/>
    </source>
</evidence>
<evidence type="ECO:0000256" key="18">
    <source>
        <dbReference type="SAM" id="MobiDB-lite"/>
    </source>
</evidence>
<evidence type="ECO:0000256" key="9">
    <source>
        <dbReference type="ARBA" id="ARBA00022968"/>
    </source>
</evidence>
<dbReference type="Ensembl" id="ENSELUT00000035995.3">
    <property type="protein sequence ID" value="ENSELUP00000042170.2"/>
    <property type="gene ID" value="ENSELUG00000023279.3"/>
</dbReference>
<dbReference type="Bgee" id="ENSELUG00000023279">
    <property type="expression patterns" value="Expressed in liver and 15 other cell types or tissues"/>
</dbReference>
<dbReference type="FunCoup" id="A0A3P9AN76">
    <property type="interactions" value="925"/>
</dbReference>
<dbReference type="GO" id="GO:0006487">
    <property type="term" value="P:protein N-linked glycosylation"/>
    <property type="evidence" value="ECO:0007669"/>
    <property type="project" value="TreeGrafter"/>
</dbReference>
<dbReference type="AlphaFoldDB" id="A0A3P9AN76"/>
<proteinExistence type="inferred from homology"/>
<dbReference type="OrthoDB" id="10016069at2759"/>
<keyword evidence="15 17" id="KW-0464">Manganese</keyword>
<keyword evidence="10" id="KW-1133">Transmembrane helix</keyword>
<reference evidence="22" key="1">
    <citation type="journal article" date="2014" name="PLoS ONE">
        <title>The genome and linkage map of the northern pike (Esox lucius): conserved synteny revealed between the salmonid sister group and the Neoteleostei.</title>
        <authorList>
            <person name="Rondeau E.B."/>
            <person name="Minkley D.R."/>
            <person name="Leong J.S."/>
            <person name="Messmer A.M."/>
            <person name="Jantzen J.R."/>
            <person name="von Schalburg K.R."/>
            <person name="Lemon C."/>
            <person name="Bird N.H."/>
            <person name="Koop B.F."/>
        </authorList>
    </citation>
    <scope>NUCLEOTIDE SEQUENCE</scope>
</reference>
<dbReference type="STRING" id="8010.ENSELUP00000024515"/>
<comment type="cofactor">
    <cofactor evidence="1 17">
        <name>Mn(2+)</name>
        <dbReference type="ChEBI" id="CHEBI:29035"/>
    </cofactor>
</comment>
<dbReference type="InParanoid" id="A0A3P9AN76"/>
<evidence type="ECO:0000259" key="19">
    <source>
        <dbReference type="Pfam" id="PF02709"/>
    </source>
</evidence>
<evidence type="ECO:0000256" key="5">
    <source>
        <dbReference type="ARBA" id="ARBA00022676"/>
    </source>
</evidence>
<evidence type="ECO:0000256" key="12">
    <source>
        <dbReference type="ARBA" id="ARBA00023136"/>
    </source>
</evidence>
<evidence type="ECO:0000256" key="10">
    <source>
        <dbReference type="ARBA" id="ARBA00022989"/>
    </source>
</evidence>
<evidence type="ECO:0000256" key="8">
    <source>
        <dbReference type="ARBA" id="ARBA00022723"/>
    </source>
</evidence>
<dbReference type="InterPro" id="IPR029044">
    <property type="entry name" value="Nucleotide-diphossugar_trans"/>
</dbReference>
<comment type="catalytic activity">
    <reaction evidence="16">
        <text>N-acetyl-D-glucosamine + UDP-alpha-D-galactose = beta-D-galactosyl-(1-&gt;4)-N-acetyl-D-glucosamine + UDP + H(+)</text>
        <dbReference type="Rhea" id="RHEA:17745"/>
        <dbReference type="ChEBI" id="CHEBI:15378"/>
        <dbReference type="ChEBI" id="CHEBI:58223"/>
        <dbReference type="ChEBI" id="CHEBI:60152"/>
        <dbReference type="ChEBI" id="CHEBI:66914"/>
        <dbReference type="ChEBI" id="CHEBI:506227"/>
        <dbReference type="EC" id="2.4.1.90"/>
    </reaction>
    <physiologicalReaction direction="left-to-right" evidence="16">
        <dbReference type="Rhea" id="RHEA:17746"/>
    </physiologicalReaction>
</comment>
<evidence type="ECO:0000313" key="21">
    <source>
        <dbReference type="Ensembl" id="ENSELUP00000042170.2"/>
    </source>
</evidence>
<reference evidence="21" key="2">
    <citation type="submission" date="2020-02" db="EMBL/GenBank/DDBJ databases">
        <title>Esox lucius (northern pike) genome, fEsoLuc1, primary haplotype.</title>
        <authorList>
            <person name="Myers G."/>
            <person name="Karagic N."/>
            <person name="Meyer A."/>
            <person name="Pippel M."/>
            <person name="Reichard M."/>
            <person name="Winkler S."/>
            <person name="Tracey A."/>
            <person name="Sims Y."/>
            <person name="Howe K."/>
            <person name="Rhie A."/>
            <person name="Formenti G."/>
            <person name="Durbin R."/>
            <person name="Fedrigo O."/>
            <person name="Jarvis E.D."/>
        </authorList>
    </citation>
    <scope>NUCLEOTIDE SEQUENCE [LARGE SCALE GENOMIC DNA]</scope>
</reference>
<feature type="domain" description="Galactosyltransferase N-terminal" evidence="20">
    <location>
        <begin position="87"/>
        <end position="219"/>
    </location>
</feature>
<protein>
    <recommendedName>
        <fullName evidence="17">Beta-1,4-galactosyltransferase</fullName>
        <shortName evidence="17">Beta-1,4-GalTase</shortName>
        <ecNumber evidence="17">2.4.1.-</ecNumber>
    </recommendedName>
</protein>
<dbReference type="FunFam" id="3.90.550.10:FF:000028">
    <property type="entry name" value="beta-1,4-galactosyltransferase 1"/>
    <property type="match status" value="1"/>
</dbReference>
<keyword evidence="9 17" id="KW-0735">Signal-anchor</keyword>
<dbReference type="UniPathway" id="UPA00378"/>
<keyword evidence="12" id="KW-0472">Membrane</keyword>
<dbReference type="PRINTS" id="PR02050">
    <property type="entry name" value="B14GALTRFASE"/>
</dbReference>
<dbReference type="KEGG" id="els:105007535"/>
<dbReference type="PANTHER" id="PTHR19300:SF5">
    <property type="entry name" value="BETA-1,4-GALACTOSYLTRANSFERASE 1"/>
    <property type="match status" value="1"/>
</dbReference>
<keyword evidence="14 17" id="KW-0325">Glycoprotein</keyword>
<dbReference type="GO" id="GO:0003831">
    <property type="term" value="F:beta-N-acetylglucosaminylglycopeptide beta-1,4-galactosyltransferase activity"/>
    <property type="evidence" value="ECO:0007669"/>
    <property type="project" value="TreeGrafter"/>
</dbReference>
<dbReference type="PANTHER" id="PTHR19300">
    <property type="entry name" value="BETA-1,4-GALACTOSYLTRANSFERASE"/>
    <property type="match status" value="1"/>
</dbReference>
<dbReference type="GO" id="GO:0003945">
    <property type="term" value="F:N-acetyllactosamine synthase activity"/>
    <property type="evidence" value="ECO:0007669"/>
    <property type="project" value="UniProtKB-EC"/>
</dbReference>
<dbReference type="CTD" id="768123"/>
<dbReference type="GO" id="GO:0032580">
    <property type="term" value="C:Golgi cisterna membrane"/>
    <property type="evidence" value="ECO:0007669"/>
    <property type="project" value="UniProtKB-UniRule"/>
</dbReference>
<evidence type="ECO:0000256" key="11">
    <source>
        <dbReference type="ARBA" id="ARBA00023034"/>
    </source>
</evidence>
<dbReference type="GeneTree" id="ENSGT00940000155244"/>
<organism evidence="21 22">
    <name type="scientific">Esox lucius</name>
    <name type="common">Northern pike</name>
    <dbReference type="NCBI Taxonomy" id="8010"/>
    <lineage>
        <taxon>Eukaryota</taxon>
        <taxon>Metazoa</taxon>
        <taxon>Chordata</taxon>
        <taxon>Craniata</taxon>
        <taxon>Vertebrata</taxon>
        <taxon>Euteleostomi</taxon>
        <taxon>Actinopterygii</taxon>
        <taxon>Neopterygii</taxon>
        <taxon>Teleostei</taxon>
        <taxon>Protacanthopterygii</taxon>
        <taxon>Esociformes</taxon>
        <taxon>Esocidae</taxon>
        <taxon>Esox</taxon>
    </lineage>
</organism>
<evidence type="ECO:0000256" key="16">
    <source>
        <dbReference type="ARBA" id="ARBA00049413"/>
    </source>
</evidence>
<keyword evidence="13" id="KW-1015">Disulfide bond</keyword>
<reference evidence="21" key="3">
    <citation type="submission" date="2025-08" db="UniProtKB">
        <authorList>
            <consortium name="Ensembl"/>
        </authorList>
    </citation>
    <scope>IDENTIFICATION</scope>
</reference>
<dbReference type="Pfam" id="PF02709">
    <property type="entry name" value="Glyco_transf_7C"/>
    <property type="match status" value="1"/>
</dbReference>
<evidence type="ECO:0000256" key="2">
    <source>
        <dbReference type="ARBA" id="ARBA00004323"/>
    </source>
</evidence>
<evidence type="ECO:0000256" key="4">
    <source>
        <dbReference type="ARBA" id="ARBA00005735"/>
    </source>
</evidence>
<dbReference type="GeneID" id="105007535"/>
<evidence type="ECO:0000313" key="22">
    <source>
        <dbReference type="Proteomes" id="UP000265140"/>
    </source>
</evidence>
<reference evidence="21" key="4">
    <citation type="submission" date="2025-09" db="UniProtKB">
        <authorList>
            <consortium name="Ensembl"/>
        </authorList>
    </citation>
    <scope>IDENTIFICATION</scope>
</reference>
<dbReference type="Proteomes" id="UP000265140">
    <property type="component" value="Chromosome 4"/>
</dbReference>
<dbReference type="SUPFAM" id="SSF53448">
    <property type="entry name" value="Nucleotide-diphospho-sugar transferases"/>
    <property type="match status" value="1"/>
</dbReference>
<dbReference type="OMA" id="IYKCYDQ"/>
<feature type="domain" description="Galactosyltransferase C-terminal" evidence="19">
    <location>
        <begin position="224"/>
        <end position="301"/>
    </location>
</feature>
<name>A0A3P9AN76_ESOLU</name>
<dbReference type="InterPro" id="IPR027791">
    <property type="entry name" value="Galactosyl_T_C"/>
</dbReference>
<dbReference type="GO" id="GO:0046872">
    <property type="term" value="F:metal ion binding"/>
    <property type="evidence" value="ECO:0007669"/>
    <property type="project" value="UniProtKB-UniRule"/>
</dbReference>
<keyword evidence="5 17" id="KW-0328">Glycosyltransferase</keyword>
<evidence type="ECO:0000256" key="6">
    <source>
        <dbReference type="ARBA" id="ARBA00022679"/>
    </source>
</evidence>
<sequence length="394" mass="45435">MMRDSTVNFSVLHRTCKLLVLLCFLHISVTLIFYVRSLEIPFAFAQIRQTHSAKSDQTTSKGTEPDRVGTNISVDTVTTVTNKLETCPETSPLLVGPLRIEFSNPVSLDLVRNENPNLQNGGRFKPKDCVALQKVAIIIPFRNRDEHLRFWLYYLHPILQRQQLDYGVYVINQDGEEVFNRAKLLNVGYAEALKEYDYGCFVFSDVDLIPMDDRNTYKCFSQPRHLSVSMDKFGFRLPYNQYFGGVSSMSKEQFLKINGFPNNYWGWGGEDDDIFNRLSSKGMSISRPSGAVGKCRMIRHDRDKKNEDNPQRFDRIAHNQGDNEQRRHQTLEYKVVKVEKDQLYTKITVDVGKKISLKNINSLDNQFVAVVDIVTKCALMLETMIWALWTTEND</sequence>
<dbReference type="GO" id="GO:0008092">
    <property type="term" value="F:cytoskeletal protein binding"/>
    <property type="evidence" value="ECO:0007669"/>
    <property type="project" value="TreeGrafter"/>
</dbReference>
<dbReference type="InterPro" id="IPR003859">
    <property type="entry name" value="Galactosyl_T"/>
</dbReference>
<dbReference type="GO" id="GO:0005975">
    <property type="term" value="P:carbohydrate metabolic process"/>
    <property type="evidence" value="ECO:0007669"/>
    <property type="project" value="InterPro"/>
</dbReference>
<evidence type="ECO:0000256" key="14">
    <source>
        <dbReference type="ARBA" id="ARBA00023180"/>
    </source>
</evidence>
<dbReference type="GO" id="GO:0000139">
    <property type="term" value="C:Golgi membrane"/>
    <property type="evidence" value="ECO:0007669"/>
    <property type="project" value="UniProtKB-SubCell"/>
</dbReference>
<dbReference type="Pfam" id="PF13733">
    <property type="entry name" value="Glyco_transf_7N"/>
    <property type="match status" value="1"/>
</dbReference>
<feature type="region of interest" description="Disordered" evidence="18">
    <location>
        <begin position="303"/>
        <end position="325"/>
    </location>
</feature>